<evidence type="ECO:0000256" key="1">
    <source>
        <dbReference type="SAM" id="Phobius"/>
    </source>
</evidence>
<feature type="transmembrane region" description="Helical" evidence="1">
    <location>
        <begin position="87"/>
        <end position="104"/>
    </location>
</feature>
<keyword evidence="1" id="KW-0472">Membrane</keyword>
<sequence length="111" mass="12840">MGSDKIGFNISLVTNYVLINEINKYQSGRWVSPPKGAWRIFKFHLGEMKPVVIHLPLHLENYQPLTFKLKSTLVNILSNYGKIKTLYAYRLFMIGFWFVCRWYLGGGGGTH</sequence>
<organism evidence="2 3">
    <name type="scientific">Lactuca sativa</name>
    <name type="common">Garden lettuce</name>
    <dbReference type="NCBI Taxonomy" id="4236"/>
    <lineage>
        <taxon>Eukaryota</taxon>
        <taxon>Viridiplantae</taxon>
        <taxon>Streptophyta</taxon>
        <taxon>Embryophyta</taxon>
        <taxon>Tracheophyta</taxon>
        <taxon>Spermatophyta</taxon>
        <taxon>Magnoliopsida</taxon>
        <taxon>eudicotyledons</taxon>
        <taxon>Gunneridae</taxon>
        <taxon>Pentapetalae</taxon>
        <taxon>asterids</taxon>
        <taxon>campanulids</taxon>
        <taxon>Asterales</taxon>
        <taxon>Asteraceae</taxon>
        <taxon>Cichorioideae</taxon>
        <taxon>Cichorieae</taxon>
        <taxon>Lactucinae</taxon>
        <taxon>Lactuca</taxon>
    </lineage>
</organism>
<dbReference type="Proteomes" id="UP000235145">
    <property type="component" value="Unassembled WGS sequence"/>
</dbReference>
<protein>
    <submittedName>
        <fullName evidence="2">Uncharacterized protein</fullName>
    </submittedName>
</protein>
<evidence type="ECO:0000313" key="3">
    <source>
        <dbReference type="Proteomes" id="UP000235145"/>
    </source>
</evidence>
<name>A0A9R1XLP4_LACSA</name>
<keyword evidence="3" id="KW-1185">Reference proteome</keyword>
<comment type="caution">
    <text evidence="2">The sequence shown here is derived from an EMBL/GenBank/DDBJ whole genome shotgun (WGS) entry which is preliminary data.</text>
</comment>
<reference evidence="2 3" key="1">
    <citation type="journal article" date="2017" name="Nat. Commun.">
        <title>Genome assembly with in vitro proximity ligation data and whole-genome triplication in lettuce.</title>
        <authorList>
            <person name="Reyes-Chin-Wo S."/>
            <person name="Wang Z."/>
            <person name="Yang X."/>
            <person name="Kozik A."/>
            <person name="Arikit S."/>
            <person name="Song C."/>
            <person name="Xia L."/>
            <person name="Froenicke L."/>
            <person name="Lavelle D.O."/>
            <person name="Truco M.J."/>
            <person name="Xia R."/>
            <person name="Zhu S."/>
            <person name="Xu C."/>
            <person name="Xu H."/>
            <person name="Xu X."/>
            <person name="Cox K."/>
            <person name="Korf I."/>
            <person name="Meyers B.C."/>
            <person name="Michelmore R.W."/>
        </authorList>
    </citation>
    <scope>NUCLEOTIDE SEQUENCE [LARGE SCALE GENOMIC DNA]</scope>
    <source>
        <strain evidence="3">cv. Salinas</strain>
        <tissue evidence="2">Seedlings</tissue>
    </source>
</reference>
<keyword evidence="1" id="KW-1133">Transmembrane helix</keyword>
<proteinExistence type="predicted"/>
<dbReference type="AlphaFoldDB" id="A0A9R1XLP4"/>
<dbReference type="EMBL" id="NBSK02000003">
    <property type="protein sequence ID" value="KAJ0219430.1"/>
    <property type="molecule type" value="Genomic_DNA"/>
</dbReference>
<evidence type="ECO:0000313" key="2">
    <source>
        <dbReference type="EMBL" id="KAJ0219430.1"/>
    </source>
</evidence>
<keyword evidence="1" id="KW-0812">Transmembrane</keyword>
<gene>
    <name evidence="2" type="ORF">LSAT_V11C300117090</name>
</gene>
<accession>A0A9R1XLP4</accession>